<organism evidence="10 11">
    <name type="scientific">Candidatus Odoribacter faecigallinarum</name>
    <dbReference type="NCBI Taxonomy" id="2838706"/>
    <lineage>
        <taxon>Bacteria</taxon>
        <taxon>Pseudomonadati</taxon>
        <taxon>Bacteroidota</taxon>
        <taxon>Bacteroidia</taxon>
        <taxon>Bacteroidales</taxon>
        <taxon>Odoribacteraceae</taxon>
        <taxon>Odoribacter</taxon>
    </lineage>
</organism>
<keyword evidence="10" id="KW-0675">Receptor</keyword>
<dbReference type="InterPro" id="IPR023997">
    <property type="entry name" value="TonB-dep_OMP_SusC/RagA_CS"/>
</dbReference>
<feature type="chain" id="PRO_5038845667" evidence="8">
    <location>
        <begin position="23"/>
        <end position="1029"/>
    </location>
</feature>
<dbReference type="EMBL" id="DXFT01000054">
    <property type="protein sequence ID" value="HIX03005.1"/>
    <property type="molecule type" value="Genomic_DNA"/>
</dbReference>
<dbReference type="Proteomes" id="UP000824202">
    <property type="component" value="Unassembled WGS sequence"/>
</dbReference>
<dbReference type="InterPro" id="IPR036942">
    <property type="entry name" value="Beta-barrel_TonB_sf"/>
</dbReference>
<keyword evidence="5 7" id="KW-0472">Membrane</keyword>
<dbReference type="GO" id="GO:0009279">
    <property type="term" value="C:cell outer membrane"/>
    <property type="evidence" value="ECO:0007669"/>
    <property type="project" value="UniProtKB-SubCell"/>
</dbReference>
<dbReference type="InterPro" id="IPR037066">
    <property type="entry name" value="Plug_dom_sf"/>
</dbReference>
<evidence type="ECO:0000256" key="1">
    <source>
        <dbReference type="ARBA" id="ARBA00004571"/>
    </source>
</evidence>
<evidence type="ECO:0000313" key="10">
    <source>
        <dbReference type="EMBL" id="HIX03005.1"/>
    </source>
</evidence>
<dbReference type="NCBIfam" id="TIGR04056">
    <property type="entry name" value="OMP_RagA_SusC"/>
    <property type="match status" value="1"/>
</dbReference>
<comment type="caution">
    <text evidence="10">The sequence shown here is derived from an EMBL/GenBank/DDBJ whole genome shotgun (WGS) entry which is preliminary data.</text>
</comment>
<sequence>MKYFIQSVLIAVLSLFLLPAGAQTPNTFQVEGDVTDANGELLIGVTVVIKDMPGVGTATDVNGHFVMRHVPEHSTLVFSYVGFESKEVFVGSAPTKPLKITLEESQEALDEVVVVGHGEQRKVSVVGAVTTIDPDQLQVPATSVTNMLGGRVPGIISVTRSGEPGNDFSEFWVRGISTFGANSSALVLIDGVEGSLDDLDPADIESFSILKDASATAVYGVRGANGVVVVTTKRGKAGKLNITLKSNVTLSYSPRMPEYLRAYDYARLANEARAVRGLDEIYDETEMKIIQYGLDPDLYPDIDWRDVILKDVAWNNQHYLNISGGGTAARYFLSVGMQNKSAVFKTDENINKYNTNINWHKYTFRANVDANLTKTTVLSMGLDGTIIKQNSPGYGDDNSALWTAQANMTPLTVPLRYSNGYLAAYGDQGFQISPYVLLNYTGMKRNSRNTTKINFAVTQDFDFITEGLSANMLFAYTTNGQLNTNRERLPALYKASGRYNDGSLMFEQTVSEQSATFSRTTFNDRKYYFEARVNYDRAFGDHRVGALAHYYMQDYNSSTYSDEIRSIPERYQALSGRVTYSYKDTYFIEGNIGYTGSENFKPGEQFGLFPAIAIGWVPTQYEAVQQWLPFLSFFKIRASYGQVGNDRIAVAEDGTPIRFPYMTYVNFNGNGYWGSNGLTEGQIGAEDLQWEVAKKYNLGFDIKMFNDKFSATIDVFKDVRDNIFQARYLMPGEVGAVTAPYTNVGSMKSWGMDGNAEYTHQFNKEFYLTVRANMTYSKNKITHWDESVNNYEYQNNTGRPVNVNRGLVALGLFSDSTQILSSPRQTFGEVRPGDIRYKDINGDGQIDNNDIVPLSYSSVPQIQYGFAAEVSYKNWTFSAFFEGISKVNYFYGGGGYYPFEGGETGNVLTIVNEPGKRWTPAWYSGDPATENPNARFPRLTYGSSANNNQASTFWLANGRYLRLKNVDISYRWKNQWFQSIGISSVTLQLVGDNLAVWDKVKLWDPAQASQNGAAYPLQRTFTFQVTVSF</sequence>
<dbReference type="Pfam" id="PF13715">
    <property type="entry name" value="CarbopepD_reg_2"/>
    <property type="match status" value="1"/>
</dbReference>
<gene>
    <name evidence="10" type="ORF">H9863_02660</name>
</gene>
<evidence type="ECO:0000256" key="7">
    <source>
        <dbReference type="PROSITE-ProRule" id="PRU01360"/>
    </source>
</evidence>
<dbReference type="InterPro" id="IPR023996">
    <property type="entry name" value="TonB-dep_OMP_SusC/RagA"/>
</dbReference>
<evidence type="ECO:0000256" key="6">
    <source>
        <dbReference type="ARBA" id="ARBA00023237"/>
    </source>
</evidence>
<feature type="signal peptide" evidence="8">
    <location>
        <begin position="1"/>
        <end position="22"/>
    </location>
</feature>
<dbReference type="InterPro" id="IPR018247">
    <property type="entry name" value="EF_Hand_1_Ca_BS"/>
</dbReference>
<dbReference type="Gene3D" id="2.170.130.10">
    <property type="entry name" value="TonB-dependent receptor, plug domain"/>
    <property type="match status" value="1"/>
</dbReference>
<comment type="subcellular location">
    <subcellularLocation>
        <location evidence="1 7">Cell outer membrane</location>
        <topology evidence="1 7">Multi-pass membrane protein</topology>
    </subcellularLocation>
</comment>
<evidence type="ECO:0000256" key="3">
    <source>
        <dbReference type="ARBA" id="ARBA00022452"/>
    </source>
</evidence>
<comment type="similarity">
    <text evidence="7">Belongs to the TonB-dependent receptor family.</text>
</comment>
<dbReference type="InterPro" id="IPR039426">
    <property type="entry name" value="TonB-dep_rcpt-like"/>
</dbReference>
<reference evidence="10" key="2">
    <citation type="submission" date="2021-04" db="EMBL/GenBank/DDBJ databases">
        <authorList>
            <person name="Gilroy R."/>
        </authorList>
    </citation>
    <scope>NUCLEOTIDE SEQUENCE</scope>
    <source>
        <strain evidence="10">23274</strain>
    </source>
</reference>
<accession>A0A9D1UYT3</accession>
<keyword evidence="8" id="KW-0732">Signal</keyword>
<dbReference type="Pfam" id="PF07715">
    <property type="entry name" value="Plug"/>
    <property type="match status" value="1"/>
</dbReference>
<dbReference type="FunFam" id="2.170.130.10:FF:000003">
    <property type="entry name" value="SusC/RagA family TonB-linked outer membrane protein"/>
    <property type="match status" value="1"/>
</dbReference>
<keyword evidence="4 7" id="KW-0812">Transmembrane</keyword>
<dbReference type="PROSITE" id="PS00018">
    <property type="entry name" value="EF_HAND_1"/>
    <property type="match status" value="1"/>
</dbReference>
<evidence type="ECO:0000256" key="5">
    <source>
        <dbReference type="ARBA" id="ARBA00023136"/>
    </source>
</evidence>
<dbReference type="Gene3D" id="2.40.170.20">
    <property type="entry name" value="TonB-dependent receptor, beta-barrel domain"/>
    <property type="match status" value="1"/>
</dbReference>
<dbReference type="NCBIfam" id="TIGR04057">
    <property type="entry name" value="SusC_RagA_signa"/>
    <property type="match status" value="1"/>
</dbReference>
<keyword evidence="3 7" id="KW-1134">Transmembrane beta strand</keyword>
<keyword evidence="6 7" id="KW-0998">Cell outer membrane</keyword>
<evidence type="ECO:0000259" key="9">
    <source>
        <dbReference type="Pfam" id="PF07715"/>
    </source>
</evidence>
<protein>
    <submittedName>
        <fullName evidence="10">TonB-dependent receptor</fullName>
    </submittedName>
</protein>
<proteinExistence type="inferred from homology"/>
<feature type="domain" description="TonB-dependent receptor plug" evidence="9">
    <location>
        <begin position="123"/>
        <end position="227"/>
    </location>
</feature>
<reference evidence="10" key="1">
    <citation type="journal article" date="2021" name="PeerJ">
        <title>Extensive microbial diversity within the chicken gut microbiome revealed by metagenomics and culture.</title>
        <authorList>
            <person name="Gilroy R."/>
            <person name="Ravi A."/>
            <person name="Getino M."/>
            <person name="Pursley I."/>
            <person name="Horton D.L."/>
            <person name="Alikhan N.F."/>
            <person name="Baker D."/>
            <person name="Gharbi K."/>
            <person name="Hall N."/>
            <person name="Watson M."/>
            <person name="Adriaenssens E.M."/>
            <person name="Foster-Nyarko E."/>
            <person name="Jarju S."/>
            <person name="Secka A."/>
            <person name="Antonio M."/>
            <person name="Oren A."/>
            <person name="Chaudhuri R.R."/>
            <person name="La Ragione R."/>
            <person name="Hildebrand F."/>
            <person name="Pallen M.J."/>
        </authorList>
    </citation>
    <scope>NUCLEOTIDE SEQUENCE</scope>
    <source>
        <strain evidence="10">23274</strain>
    </source>
</reference>
<dbReference type="InterPro" id="IPR008969">
    <property type="entry name" value="CarboxyPept-like_regulatory"/>
</dbReference>
<evidence type="ECO:0000256" key="8">
    <source>
        <dbReference type="SAM" id="SignalP"/>
    </source>
</evidence>
<dbReference type="Gene3D" id="2.60.40.1120">
    <property type="entry name" value="Carboxypeptidase-like, regulatory domain"/>
    <property type="match status" value="1"/>
</dbReference>
<evidence type="ECO:0000313" key="11">
    <source>
        <dbReference type="Proteomes" id="UP000824202"/>
    </source>
</evidence>
<dbReference type="SUPFAM" id="SSF56935">
    <property type="entry name" value="Porins"/>
    <property type="match status" value="1"/>
</dbReference>
<evidence type="ECO:0000256" key="4">
    <source>
        <dbReference type="ARBA" id="ARBA00022692"/>
    </source>
</evidence>
<evidence type="ECO:0000256" key="2">
    <source>
        <dbReference type="ARBA" id="ARBA00022448"/>
    </source>
</evidence>
<dbReference type="SUPFAM" id="SSF49464">
    <property type="entry name" value="Carboxypeptidase regulatory domain-like"/>
    <property type="match status" value="1"/>
</dbReference>
<dbReference type="PROSITE" id="PS52016">
    <property type="entry name" value="TONB_DEPENDENT_REC_3"/>
    <property type="match status" value="1"/>
</dbReference>
<keyword evidence="2 7" id="KW-0813">Transport</keyword>
<dbReference type="AlphaFoldDB" id="A0A9D1UYT3"/>
<dbReference type="InterPro" id="IPR012910">
    <property type="entry name" value="Plug_dom"/>
</dbReference>
<name>A0A9D1UYT3_9BACT</name>